<gene>
    <name evidence="2" type="ORF">PML95_08930</name>
</gene>
<protein>
    <submittedName>
        <fullName evidence="2">GNAT family protein</fullName>
    </submittedName>
</protein>
<dbReference type="Proteomes" id="UP001179600">
    <property type="component" value="Chromosome"/>
</dbReference>
<evidence type="ECO:0000259" key="1">
    <source>
        <dbReference type="PROSITE" id="PS51186"/>
    </source>
</evidence>
<dbReference type="GO" id="GO:0016747">
    <property type="term" value="F:acyltransferase activity, transferring groups other than amino-acyl groups"/>
    <property type="evidence" value="ECO:0007669"/>
    <property type="project" value="InterPro"/>
</dbReference>
<evidence type="ECO:0000313" key="2">
    <source>
        <dbReference type="EMBL" id="WCG22504.1"/>
    </source>
</evidence>
<dbReference type="PROSITE" id="PS51186">
    <property type="entry name" value="GNAT"/>
    <property type="match status" value="1"/>
</dbReference>
<dbReference type="EMBL" id="CP116507">
    <property type="protein sequence ID" value="WCG22504.1"/>
    <property type="molecule type" value="Genomic_DNA"/>
</dbReference>
<name>A0AAF0BFZ9_9ENTE</name>
<dbReference type="RefSeq" id="WP_272163272.1">
    <property type="nucleotide sequence ID" value="NZ_CP116507.1"/>
</dbReference>
<sequence>MLQIYLKKIDEWDLPVLWRKISETCSEWQKMNDPLNEQPIPSKEDFFAEVAHNWVEEGNPLLVMQENEIIGVTSWSYLSSDYPNNENELVFDIGLILFDKEIRGKGYGAEVLSLIVDYLFLMTPYLDGITITTWTGNYPMIALIKKFHLPLYLVKREAFELEDNTYERVVYRLNREIWEENVDEY</sequence>
<accession>A0AAF0BFZ9</accession>
<organism evidence="2 3">
    <name type="scientific">Vagococcus lutrae</name>
    <dbReference type="NCBI Taxonomy" id="81947"/>
    <lineage>
        <taxon>Bacteria</taxon>
        <taxon>Bacillati</taxon>
        <taxon>Bacillota</taxon>
        <taxon>Bacilli</taxon>
        <taxon>Lactobacillales</taxon>
        <taxon>Enterococcaceae</taxon>
        <taxon>Vagococcus</taxon>
    </lineage>
</organism>
<dbReference type="SUPFAM" id="SSF55729">
    <property type="entry name" value="Acyl-CoA N-acyltransferases (Nat)"/>
    <property type="match status" value="1"/>
</dbReference>
<dbReference type="Pfam" id="PF13302">
    <property type="entry name" value="Acetyltransf_3"/>
    <property type="match status" value="1"/>
</dbReference>
<reference evidence="2" key="1">
    <citation type="submission" date="2023-01" db="EMBL/GenBank/DDBJ databases">
        <title>Oxazolidinone resistance genes in florfenicol resistant enterococci from beef cattle and veal calves at slaughter.</title>
        <authorList>
            <person name="Biggel M."/>
        </authorList>
    </citation>
    <scope>NUCLEOTIDE SEQUENCE</scope>
    <source>
        <strain evidence="2">K204-1</strain>
    </source>
</reference>
<dbReference type="InterPro" id="IPR000182">
    <property type="entry name" value="GNAT_dom"/>
</dbReference>
<proteinExistence type="predicted"/>
<dbReference type="InterPro" id="IPR016181">
    <property type="entry name" value="Acyl_CoA_acyltransferase"/>
</dbReference>
<feature type="domain" description="N-acetyltransferase" evidence="1">
    <location>
        <begin position="16"/>
        <end position="166"/>
    </location>
</feature>
<dbReference type="Gene3D" id="3.40.630.30">
    <property type="match status" value="1"/>
</dbReference>
<evidence type="ECO:0000313" key="3">
    <source>
        <dbReference type="Proteomes" id="UP001179600"/>
    </source>
</evidence>
<dbReference type="AlphaFoldDB" id="A0AAF0BFZ9"/>